<organism evidence="2 3">
    <name type="scientific">Polyporus arcularius HHB13444</name>
    <dbReference type="NCBI Taxonomy" id="1314778"/>
    <lineage>
        <taxon>Eukaryota</taxon>
        <taxon>Fungi</taxon>
        <taxon>Dikarya</taxon>
        <taxon>Basidiomycota</taxon>
        <taxon>Agaricomycotina</taxon>
        <taxon>Agaricomycetes</taxon>
        <taxon>Polyporales</taxon>
        <taxon>Polyporaceae</taxon>
        <taxon>Polyporus</taxon>
    </lineage>
</organism>
<gene>
    <name evidence="2" type="ORF">K466DRAFT_668522</name>
</gene>
<proteinExistence type="predicted"/>
<evidence type="ECO:0000313" key="3">
    <source>
        <dbReference type="Proteomes" id="UP000308197"/>
    </source>
</evidence>
<dbReference type="Proteomes" id="UP000308197">
    <property type="component" value="Unassembled WGS sequence"/>
</dbReference>
<reference evidence="2 3" key="1">
    <citation type="journal article" date="2019" name="Nat. Ecol. Evol.">
        <title>Megaphylogeny resolves global patterns of mushroom evolution.</title>
        <authorList>
            <person name="Varga T."/>
            <person name="Krizsan K."/>
            <person name="Foldi C."/>
            <person name="Dima B."/>
            <person name="Sanchez-Garcia M."/>
            <person name="Sanchez-Ramirez S."/>
            <person name="Szollosi G.J."/>
            <person name="Szarkandi J.G."/>
            <person name="Papp V."/>
            <person name="Albert L."/>
            <person name="Andreopoulos W."/>
            <person name="Angelini C."/>
            <person name="Antonin V."/>
            <person name="Barry K.W."/>
            <person name="Bougher N.L."/>
            <person name="Buchanan P."/>
            <person name="Buyck B."/>
            <person name="Bense V."/>
            <person name="Catcheside P."/>
            <person name="Chovatia M."/>
            <person name="Cooper J."/>
            <person name="Damon W."/>
            <person name="Desjardin D."/>
            <person name="Finy P."/>
            <person name="Geml J."/>
            <person name="Haridas S."/>
            <person name="Hughes K."/>
            <person name="Justo A."/>
            <person name="Karasinski D."/>
            <person name="Kautmanova I."/>
            <person name="Kiss B."/>
            <person name="Kocsube S."/>
            <person name="Kotiranta H."/>
            <person name="LaButti K.M."/>
            <person name="Lechner B.E."/>
            <person name="Liimatainen K."/>
            <person name="Lipzen A."/>
            <person name="Lukacs Z."/>
            <person name="Mihaltcheva S."/>
            <person name="Morgado L.N."/>
            <person name="Niskanen T."/>
            <person name="Noordeloos M.E."/>
            <person name="Ohm R.A."/>
            <person name="Ortiz-Santana B."/>
            <person name="Ovrebo C."/>
            <person name="Racz N."/>
            <person name="Riley R."/>
            <person name="Savchenko A."/>
            <person name="Shiryaev A."/>
            <person name="Soop K."/>
            <person name="Spirin V."/>
            <person name="Szebenyi C."/>
            <person name="Tomsovsky M."/>
            <person name="Tulloss R.E."/>
            <person name="Uehling J."/>
            <person name="Grigoriev I.V."/>
            <person name="Vagvolgyi C."/>
            <person name="Papp T."/>
            <person name="Martin F.M."/>
            <person name="Miettinen O."/>
            <person name="Hibbett D.S."/>
            <person name="Nagy L.G."/>
        </authorList>
    </citation>
    <scope>NUCLEOTIDE SEQUENCE [LARGE SCALE GENOMIC DNA]</scope>
    <source>
        <strain evidence="2 3">HHB13444</strain>
    </source>
</reference>
<keyword evidence="3" id="KW-1185">Reference proteome</keyword>
<accession>A0A5C3NLN2</accession>
<sequence length="157" mass="17181">MDKHGEQAASGRRLLDWHAPPLGSPTAARSSLEDGSLAASQRVSRSPFAVTGSVLTFVLLADVLGVSDPQRLAARCLGSRPRPCSALKSAQRLVLHCTSTKRADRLIWETERRGRVLAIAGEIRHSPRSRDVDWRFQRESKSLEDGGRPVMSARICA</sequence>
<dbReference type="AlphaFoldDB" id="A0A5C3NLN2"/>
<dbReference type="EMBL" id="ML212783">
    <property type="protein sequence ID" value="TFK78124.1"/>
    <property type="molecule type" value="Genomic_DNA"/>
</dbReference>
<evidence type="ECO:0000313" key="2">
    <source>
        <dbReference type="EMBL" id="TFK78124.1"/>
    </source>
</evidence>
<evidence type="ECO:0000256" key="1">
    <source>
        <dbReference type="SAM" id="MobiDB-lite"/>
    </source>
</evidence>
<feature type="region of interest" description="Disordered" evidence="1">
    <location>
        <begin position="1"/>
        <end position="30"/>
    </location>
</feature>
<name>A0A5C3NLN2_9APHY</name>
<protein>
    <submittedName>
        <fullName evidence="2">Uncharacterized protein</fullName>
    </submittedName>
</protein>
<dbReference type="InParanoid" id="A0A5C3NLN2"/>